<keyword evidence="2" id="KW-0256">Endoplasmic reticulum</keyword>
<organism evidence="9 10">
    <name type="scientific">Racocetra fulgida</name>
    <dbReference type="NCBI Taxonomy" id="60492"/>
    <lineage>
        <taxon>Eukaryota</taxon>
        <taxon>Fungi</taxon>
        <taxon>Fungi incertae sedis</taxon>
        <taxon>Mucoromycota</taxon>
        <taxon>Glomeromycotina</taxon>
        <taxon>Glomeromycetes</taxon>
        <taxon>Diversisporales</taxon>
        <taxon>Gigasporaceae</taxon>
        <taxon>Racocetra</taxon>
    </lineage>
</organism>
<evidence type="ECO:0000313" key="9">
    <source>
        <dbReference type="EMBL" id="CAG8693979.1"/>
    </source>
</evidence>
<evidence type="ECO:0000256" key="4">
    <source>
        <dbReference type="ARBA" id="ARBA00023136"/>
    </source>
</evidence>
<evidence type="ECO:0000259" key="8">
    <source>
        <dbReference type="Pfam" id="PF08033"/>
    </source>
</evidence>
<dbReference type="InterPro" id="IPR007123">
    <property type="entry name" value="Gelsolin-like_dom"/>
</dbReference>
<dbReference type="Pfam" id="PF04815">
    <property type="entry name" value="Sec23_helical"/>
    <property type="match status" value="1"/>
</dbReference>
<dbReference type="SUPFAM" id="SSF81811">
    <property type="entry name" value="Helical domain of Sec23/24"/>
    <property type="match status" value="1"/>
</dbReference>
<keyword evidence="10" id="KW-1185">Reference proteome</keyword>
<dbReference type="SUPFAM" id="SSF82754">
    <property type="entry name" value="C-terminal, gelsolin-like domain of Sec23/24"/>
    <property type="match status" value="1"/>
</dbReference>
<reference evidence="9" key="1">
    <citation type="submission" date="2021-06" db="EMBL/GenBank/DDBJ databases">
        <authorList>
            <person name="Kallberg Y."/>
            <person name="Tangrot J."/>
            <person name="Rosling A."/>
        </authorList>
    </citation>
    <scope>NUCLEOTIDE SEQUENCE</scope>
    <source>
        <strain evidence="9">IN212</strain>
    </source>
</reference>
<dbReference type="AlphaFoldDB" id="A0A9N9ET58"/>
<dbReference type="OrthoDB" id="49016at2759"/>
<dbReference type="GO" id="GO:0000149">
    <property type="term" value="F:SNARE binding"/>
    <property type="evidence" value="ECO:0007669"/>
    <property type="project" value="TreeGrafter"/>
</dbReference>
<dbReference type="GO" id="GO:0008270">
    <property type="term" value="F:zinc ion binding"/>
    <property type="evidence" value="ECO:0007669"/>
    <property type="project" value="TreeGrafter"/>
</dbReference>
<dbReference type="InterPro" id="IPR012990">
    <property type="entry name" value="Beta-sandwich_Sec23_24"/>
</dbReference>
<evidence type="ECO:0000259" key="7">
    <source>
        <dbReference type="Pfam" id="PF04815"/>
    </source>
</evidence>
<dbReference type="InterPro" id="IPR029006">
    <property type="entry name" value="ADF-H/Gelsolin-like_dom_sf"/>
</dbReference>
<feature type="domain" description="Sec23/Sec24 trunk" evidence="6">
    <location>
        <begin position="2"/>
        <end position="236"/>
    </location>
</feature>
<dbReference type="GO" id="GO:0006886">
    <property type="term" value="P:intracellular protein transport"/>
    <property type="evidence" value="ECO:0007669"/>
    <property type="project" value="InterPro"/>
</dbReference>
<feature type="non-terminal residue" evidence="9">
    <location>
        <position position="518"/>
    </location>
</feature>
<keyword evidence="4" id="KW-0472">Membrane</keyword>
<dbReference type="GO" id="GO:0070971">
    <property type="term" value="C:endoplasmic reticulum exit site"/>
    <property type="evidence" value="ECO:0007669"/>
    <property type="project" value="TreeGrafter"/>
</dbReference>
<evidence type="ECO:0000256" key="1">
    <source>
        <dbReference type="ARBA" id="ARBA00004586"/>
    </source>
</evidence>
<dbReference type="GO" id="GO:0005789">
    <property type="term" value="C:endoplasmic reticulum membrane"/>
    <property type="evidence" value="ECO:0007669"/>
    <property type="project" value="UniProtKB-SubCell"/>
</dbReference>
<dbReference type="InterPro" id="IPR006900">
    <property type="entry name" value="Sec23/24_helical_dom"/>
</dbReference>
<dbReference type="Pfam" id="PF04811">
    <property type="entry name" value="Sec23_trunk"/>
    <property type="match status" value="1"/>
</dbReference>
<dbReference type="InterPro" id="IPR036465">
    <property type="entry name" value="vWFA_dom_sf"/>
</dbReference>
<evidence type="ECO:0000256" key="3">
    <source>
        <dbReference type="ARBA" id="ARBA00022892"/>
    </source>
</evidence>
<comment type="subcellular location">
    <subcellularLocation>
        <location evidence="1">Endoplasmic reticulum membrane</location>
    </subcellularLocation>
</comment>
<keyword evidence="3" id="KW-0931">ER-Golgi transport</keyword>
<sequence length="518" mass="56918">TILESLDRISNEENRTKIGFITVDTSLHFYSLNSNSSEPQMLVVSDLEDVFLPQPDDLLVNLTEARSVVESLLSRLGDMFKDTHIVGNALGSALLAGFKLISPIGGKIVVLQSSLPNINPGQLKIREDSKALGTPKVFYALPYGESSLLQSAEPFYKKFAVDCSRSQVCVDMFLLGSQYSDVATLSMVFIAYNKALSIIDAHSCCPRYTGGQTYFYPAFNAGRSEDALKFAHEFAEFLASPIALEAVMRVRASKGLRMTAFHGNFFVRQTDLLALPNVSRDHSYAIEVGIEENITTPTVCFQTALLHTTCFGERRIRVLTLALPVTNSISELYASADQIAISTLLANKAVERSLSSKLEDARDALTNKLIDILGVYKSAITGSQGASPQLQICNNLKLLPLLALGLLKHAGTYGPDGIIMPPSLNLSSEKLERHGAYLLEDGQNIFIWLGRQVVPQLCMDLLNVRSYEEVHSGKVTLLQLDNSFSQHVNAIIGKTRESRRGVYYPHLYIVKEDGGDPS</sequence>
<dbReference type="Gene3D" id="1.20.120.730">
    <property type="entry name" value="Sec23/Sec24 helical domain"/>
    <property type="match status" value="1"/>
</dbReference>
<keyword evidence="3" id="KW-0813">Transport</keyword>
<feature type="domain" description="Sec23/Sec24 helical" evidence="7">
    <location>
        <begin position="337"/>
        <end position="410"/>
    </location>
</feature>
<evidence type="ECO:0000259" key="6">
    <source>
        <dbReference type="Pfam" id="PF04811"/>
    </source>
</evidence>
<protein>
    <submittedName>
        <fullName evidence="9">3149_t:CDS:1</fullName>
    </submittedName>
</protein>
<dbReference type="Gene3D" id="3.40.20.10">
    <property type="entry name" value="Severin"/>
    <property type="match status" value="1"/>
</dbReference>
<dbReference type="Pfam" id="PF00626">
    <property type="entry name" value="Gelsolin"/>
    <property type="match status" value="1"/>
</dbReference>
<dbReference type="InterPro" id="IPR006896">
    <property type="entry name" value="Sec23/24_trunk_dom"/>
</dbReference>
<dbReference type="SUPFAM" id="SSF53300">
    <property type="entry name" value="vWA-like"/>
    <property type="match status" value="1"/>
</dbReference>
<dbReference type="Proteomes" id="UP000789396">
    <property type="component" value="Unassembled WGS sequence"/>
</dbReference>
<dbReference type="Gene3D" id="3.40.50.410">
    <property type="entry name" value="von Willebrand factor, type A domain"/>
    <property type="match status" value="1"/>
</dbReference>
<gene>
    <name evidence="9" type="ORF">RFULGI_LOCUS10122</name>
</gene>
<dbReference type="Pfam" id="PF08033">
    <property type="entry name" value="Sec23_BS"/>
    <property type="match status" value="1"/>
</dbReference>
<dbReference type="GO" id="GO:0090110">
    <property type="term" value="P:COPII-coated vesicle cargo loading"/>
    <property type="evidence" value="ECO:0007669"/>
    <property type="project" value="TreeGrafter"/>
</dbReference>
<dbReference type="PANTHER" id="PTHR13803">
    <property type="entry name" value="SEC24-RELATED PROTEIN"/>
    <property type="match status" value="1"/>
</dbReference>
<evidence type="ECO:0000259" key="5">
    <source>
        <dbReference type="Pfam" id="PF00626"/>
    </source>
</evidence>
<dbReference type="InterPro" id="IPR036180">
    <property type="entry name" value="Gelsolin-like_dom_sf"/>
</dbReference>
<evidence type="ECO:0000256" key="2">
    <source>
        <dbReference type="ARBA" id="ARBA00022824"/>
    </source>
</evidence>
<dbReference type="InterPro" id="IPR036175">
    <property type="entry name" value="Sec23/24_helical_dom_sf"/>
</dbReference>
<name>A0A9N9ET58_9GLOM</name>
<dbReference type="SUPFAM" id="SSF81995">
    <property type="entry name" value="beta-sandwich domain of Sec23/24"/>
    <property type="match status" value="1"/>
</dbReference>
<evidence type="ECO:0000313" key="10">
    <source>
        <dbReference type="Proteomes" id="UP000789396"/>
    </source>
</evidence>
<comment type="caution">
    <text evidence="9">The sequence shown here is derived from an EMBL/GenBank/DDBJ whole genome shotgun (WGS) entry which is preliminary data.</text>
</comment>
<feature type="domain" description="Sec23/Sec24 beta-sandwich" evidence="8">
    <location>
        <begin position="244"/>
        <end position="326"/>
    </location>
</feature>
<dbReference type="PANTHER" id="PTHR13803:SF39">
    <property type="entry name" value="SECRETORY 24AB, ISOFORM A"/>
    <property type="match status" value="1"/>
</dbReference>
<dbReference type="InterPro" id="IPR050550">
    <property type="entry name" value="SEC23_SEC24_subfamily"/>
</dbReference>
<dbReference type="EMBL" id="CAJVPZ010019412">
    <property type="protein sequence ID" value="CAG8693979.1"/>
    <property type="molecule type" value="Genomic_DNA"/>
</dbReference>
<proteinExistence type="predicted"/>
<feature type="domain" description="Gelsolin-like" evidence="5">
    <location>
        <begin position="418"/>
        <end position="481"/>
    </location>
</feature>
<accession>A0A9N9ET58</accession>
<dbReference type="Gene3D" id="2.60.40.1670">
    <property type="entry name" value="beta-sandwich domain of Sec23/24"/>
    <property type="match status" value="1"/>
</dbReference>
<dbReference type="GO" id="GO:0030127">
    <property type="term" value="C:COPII vesicle coat"/>
    <property type="evidence" value="ECO:0007669"/>
    <property type="project" value="InterPro"/>
</dbReference>